<protein>
    <submittedName>
        <fullName evidence="6">Class I mannose-6-phosphate isomerase</fullName>
    </submittedName>
</protein>
<comment type="caution">
    <text evidence="6">The sequence shown here is derived from an EMBL/GenBank/DDBJ whole genome shotgun (WGS) entry which is preliminary data.</text>
</comment>
<evidence type="ECO:0000256" key="2">
    <source>
        <dbReference type="ARBA" id="ARBA00022833"/>
    </source>
</evidence>
<keyword evidence="1 3" id="KW-0479">Metal-binding</keyword>
<evidence type="ECO:0000313" key="7">
    <source>
        <dbReference type="Proteomes" id="UP000824260"/>
    </source>
</evidence>
<dbReference type="Gene3D" id="2.60.120.10">
    <property type="entry name" value="Jelly Rolls"/>
    <property type="match status" value="2"/>
</dbReference>
<keyword evidence="6" id="KW-0413">Isomerase</keyword>
<keyword evidence="2 3" id="KW-0862">Zinc</keyword>
<dbReference type="CDD" id="cd07010">
    <property type="entry name" value="cupin_PMI_type_I_N_bac"/>
    <property type="match status" value="1"/>
</dbReference>
<reference evidence="6" key="2">
    <citation type="journal article" date="2021" name="PeerJ">
        <title>Extensive microbial diversity within the chicken gut microbiome revealed by metagenomics and culture.</title>
        <authorList>
            <person name="Gilroy R."/>
            <person name="Ravi A."/>
            <person name="Getino M."/>
            <person name="Pursley I."/>
            <person name="Horton D.L."/>
            <person name="Alikhan N.F."/>
            <person name="Baker D."/>
            <person name="Gharbi K."/>
            <person name="Hall N."/>
            <person name="Watson M."/>
            <person name="Adriaenssens E.M."/>
            <person name="Foster-Nyarko E."/>
            <person name="Jarju S."/>
            <person name="Secka A."/>
            <person name="Antonio M."/>
            <person name="Oren A."/>
            <person name="Chaudhuri R.R."/>
            <person name="La Ragione R."/>
            <person name="Hildebrand F."/>
            <person name="Pallen M.J."/>
        </authorList>
    </citation>
    <scope>NUCLEOTIDE SEQUENCE</scope>
    <source>
        <strain evidence="6">ChiSjej6B24-2974</strain>
    </source>
</reference>
<reference evidence="6" key="1">
    <citation type="submission" date="2020-10" db="EMBL/GenBank/DDBJ databases">
        <authorList>
            <person name="Gilroy R."/>
        </authorList>
    </citation>
    <scope>NUCLEOTIDE SEQUENCE</scope>
    <source>
        <strain evidence="6">ChiSjej6B24-2974</strain>
    </source>
</reference>
<gene>
    <name evidence="6" type="ORF">IAA52_08025</name>
</gene>
<comment type="cofactor">
    <cofactor evidence="3">
        <name>Zn(2+)</name>
        <dbReference type="ChEBI" id="CHEBI:29105"/>
    </cofactor>
    <text evidence="3">Binds 1 zinc ion per subunit.</text>
</comment>
<accession>A0A9D0ZM20</accession>
<evidence type="ECO:0000313" key="6">
    <source>
        <dbReference type="EMBL" id="HIQ83037.1"/>
    </source>
</evidence>
<feature type="domain" description="Phosphomannose isomerase type I catalytic" evidence="5">
    <location>
        <begin position="17"/>
        <end position="107"/>
    </location>
</feature>
<sequence>MQLYPLLMTPYFRHGEQTPWGGSMLQDVFLKDAPDDRTGESLEISALPGCESVVRNGEHAGKALSEMLALWGEALTGAGTDMPLLLKILDARERLSVQVHPDDEDGRPGKSEAWIVLWAEEGAKLVYGLSTEGRPLREIVEAGELESVLHWETARPGDVFYIPAGTVHALGGGICCYEIQQNSATTYRFWDWGRVGADGQPRALHIEEALRVSAPDRALPKLEGVTQIVRGGSVTHYICDKHFHLMRLNVSGNMPLPEGRMLFVTPTQSMTLAWPGGEMTCAPFDSILVPAHLQGASIRGDGKALVSATPDREALRAELGYRAENVAGLVD</sequence>
<dbReference type="SUPFAM" id="SSF51182">
    <property type="entry name" value="RmlC-like cupins"/>
    <property type="match status" value="1"/>
</dbReference>
<evidence type="ECO:0000256" key="3">
    <source>
        <dbReference type="PIRSR" id="PIRSR036894-1"/>
    </source>
</evidence>
<dbReference type="AlphaFoldDB" id="A0A9D0ZM20"/>
<feature type="binding site" evidence="3">
    <location>
        <position position="100"/>
    </location>
    <ligand>
        <name>Zn(2+)</name>
        <dbReference type="ChEBI" id="CHEBI:29105"/>
    </ligand>
</feature>
<dbReference type="InterPro" id="IPR051804">
    <property type="entry name" value="Carb_Metab_Reg_Kinase/Isom"/>
</dbReference>
<evidence type="ECO:0000259" key="5">
    <source>
        <dbReference type="Pfam" id="PF20511"/>
    </source>
</evidence>
<dbReference type="PANTHER" id="PTHR42742">
    <property type="entry name" value="TRANSCRIPTIONAL REPRESSOR MPRA"/>
    <property type="match status" value="1"/>
</dbReference>
<evidence type="ECO:0000256" key="1">
    <source>
        <dbReference type="ARBA" id="ARBA00022723"/>
    </source>
</evidence>
<dbReference type="Pfam" id="PF20511">
    <property type="entry name" value="PMI_typeI_cat"/>
    <property type="match status" value="1"/>
</dbReference>
<dbReference type="GO" id="GO:0004476">
    <property type="term" value="F:mannose-6-phosphate isomerase activity"/>
    <property type="evidence" value="ECO:0007669"/>
    <property type="project" value="InterPro"/>
</dbReference>
<feature type="binding site" evidence="3">
    <location>
        <position position="112"/>
    </location>
    <ligand>
        <name>Zn(2+)</name>
        <dbReference type="ChEBI" id="CHEBI:29105"/>
    </ligand>
</feature>
<dbReference type="EMBL" id="DVFZ01000080">
    <property type="protein sequence ID" value="HIQ83037.1"/>
    <property type="molecule type" value="Genomic_DNA"/>
</dbReference>
<dbReference type="PIRSF" id="PIRSF036894">
    <property type="entry name" value="PMI_Firm_short"/>
    <property type="match status" value="1"/>
</dbReference>
<dbReference type="InterPro" id="IPR046457">
    <property type="entry name" value="PMI_typeI_cat"/>
</dbReference>
<dbReference type="Proteomes" id="UP000824260">
    <property type="component" value="Unassembled WGS sequence"/>
</dbReference>
<feature type="active site" evidence="4">
    <location>
        <position position="188"/>
    </location>
</feature>
<evidence type="ECO:0000256" key="4">
    <source>
        <dbReference type="PIRSR" id="PIRSR036894-2"/>
    </source>
</evidence>
<dbReference type="InterPro" id="IPR014710">
    <property type="entry name" value="RmlC-like_jellyroll"/>
</dbReference>
<proteinExistence type="predicted"/>
<organism evidence="6 7">
    <name type="scientific">Candidatus Pullichristensenella stercorigallinarum</name>
    <dbReference type="NCBI Taxonomy" id="2840909"/>
    <lineage>
        <taxon>Bacteria</taxon>
        <taxon>Bacillati</taxon>
        <taxon>Bacillota</taxon>
        <taxon>Clostridia</taxon>
        <taxon>Candidatus Pullichristensenella</taxon>
    </lineage>
</organism>
<dbReference type="GO" id="GO:0005975">
    <property type="term" value="P:carbohydrate metabolic process"/>
    <property type="evidence" value="ECO:0007669"/>
    <property type="project" value="InterPro"/>
</dbReference>
<dbReference type="InterPro" id="IPR014628">
    <property type="entry name" value="Man6P_isomerase_Firm_short"/>
</dbReference>
<dbReference type="PANTHER" id="PTHR42742:SF3">
    <property type="entry name" value="FRUCTOKINASE"/>
    <property type="match status" value="1"/>
</dbReference>
<dbReference type="GO" id="GO:0008270">
    <property type="term" value="F:zinc ion binding"/>
    <property type="evidence" value="ECO:0007669"/>
    <property type="project" value="InterPro"/>
</dbReference>
<feature type="binding site" evidence="3">
    <location>
        <position position="168"/>
    </location>
    <ligand>
        <name>Zn(2+)</name>
        <dbReference type="ChEBI" id="CHEBI:29105"/>
    </ligand>
</feature>
<dbReference type="InterPro" id="IPR011051">
    <property type="entry name" value="RmlC_Cupin_sf"/>
</dbReference>
<name>A0A9D0ZM20_9FIRM</name>